<dbReference type="SUPFAM" id="SSF53335">
    <property type="entry name" value="S-adenosyl-L-methionine-dependent methyltransferases"/>
    <property type="match status" value="1"/>
</dbReference>
<comment type="caution">
    <text evidence="9">The sequence shown here is derived from an EMBL/GenBank/DDBJ whole genome shotgun (WGS) entry which is preliminary data.</text>
</comment>
<dbReference type="InterPro" id="IPR029063">
    <property type="entry name" value="SAM-dependent_MTases_sf"/>
</dbReference>
<dbReference type="InterPro" id="IPR050750">
    <property type="entry name" value="C5-MTase"/>
</dbReference>
<dbReference type="PROSITE" id="PS51679">
    <property type="entry name" value="SAM_MT_C5"/>
    <property type="match status" value="1"/>
</dbReference>
<organism evidence="9 10">
    <name type="scientific">Pseudoxanthomonas gei</name>
    <dbReference type="NCBI Taxonomy" id="1383030"/>
    <lineage>
        <taxon>Bacteria</taxon>
        <taxon>Pseudomonadati</taxon>
        <taxon>Pseudomonadota</taxon>
        <taxon>Gammaproteobacteria</taxon>
        <taxon>Lysobacterales</taxon>
        <taxon>Lysobacteraceae</taxon>
        <taxon>Pseudoxanthomonas</taxon>
    </lineage>
</organism>
<dbReference type="PRINTS" id="PR00105">
    <property type="entry name" value="C5METTRFRASE"/>
</dbReference>
<dbReference type="EMBL" id="QOVG01000004">
    <property type="protein sequence ID" value="NDK38814.1"/>
    <property type="molecule type" value="Genomic_DNA"/>
</dbReference>
<dbReference type="InterPro" id="IPR001525">
    <property type="entry name" value="C5_MeTfrase"/>
</dbReference>
<evidence type="ECO:0000256" key="2">
    <source>
        <dbReference type="ARBA" id="ARBA00022679"/>
    </source>
</evidence>
<reference evidence="9 10" key="1">
    <citation type="submission" date="2018-07" db="EMBL/GenBank/DDBJ databases">
        <title>Whole genome Sequencing of Pseudoxanthomonas gei KCTC 32298 (T).</title>
        <authorList>
            <person name="Kumar S."/>
            <person name="Bansal K."/>
            <person name="Kaur A."/>
            <person name="Patil P."/>
            <person name="Sharma S."/>
            <person name="Patil P.B."/>
        </authorList>
    </citation>
    <scope>NUCLEOTIDE SEQUENCE [LARGE SCALE GENOMIC DNA]</scope>
    <source>
        <strain evidence="9 10">KCTC 32298</strain>
    </source>
</reference>
<dbReference type="PROSITE" id="PS00094">
    <property type="entry name" value="C5_MTASE_1"/>
    <property type="match status" value="1"/>
</dbReference>
<dbReference type="NCBIfam" id="TIGR00675">
    <property type="entry name" value="dcm"/>
    <property type="match status" value="1"/>
</dbReference>
<dbReference type="PANTHER" id="PTHR46098:SF1">
    <property type="entry name" value="TRNA (CYTOSINE(38)-C(5))-METHYLTRANSFERASE"/>
    <property type="match status" value="1"/>
</dbReference>
<dbReference type="RefSeq" id="WP_162349420.1">
    <property type="nucleotide sequence ID" value="NZ_QOVG01000004.1"/>
</dbReference>
<evidence type="ECO:0000313" key="10">
    <source>
        <dbReference type="Proteomes" id="UP001429354"/>
    </source>
</evidence>
<accession>A0ABX0AHT3</accession>
<evidence type="ECO:0000256" key="6">
    <source>
        <dbReference type="PROSITE-ProRule" id="PRU01016"/>
    </source>
</evidence>
<dbReference type="GO" id="GO:0032259">
    <property type="term" value="P:methylation"/>
    <property type="evidence" value="ECO:0007669"/>
    <property type="project" value="UniProtKB-KW"/>
</dbReference>
<comment type="similarity">
    <text evidence="6 7">Belongs to the class I-like SAM-binding methyltransferase superfamily. C5-methyltransferase family.</text>
</comment>
<name>A0ABX0AHT3_9GAMM</name>
<keyword evidence="3 6" id="KW-0949">S-adenosyl-L-methionine</keyword>
<dbReference type="Proteomes" id="UP001429354">
    <property type="component" value="Unassembled WGS sequence"/>
</dbReference>
<evidence type="ECO:0000256" key="7">
    <source>
        <dbReference type="RuleBase" id="RU000416"/>
    </source>
</evidence>
<evidence type="ECO:0000256" key="5">
    <source>
        <dbReference type="ARBA" id="ARBA00047422"/>
    </source>
</evidence>
<sequence>MGLFSGIGGFELAFSRRGVECVGLCDIDPVAQEVLRFRFPNVPISGDIQKLKGLQGAEILTAGFPCQDLSQAGEKVGIRGARSGLVDEIFRLIAAEKRKPKWVILENVSYMLKLKQGRAMEHVIKQAEALGYNWAYRVLDARSFGLPQRRERVVILLSLEEDPSQVLFPTGYVIPNVDDAVGFVDEKSSYGFYWTEGKRGLGWVKDAVPTIKGGSALGIPSPPAIWVPSTGQFGTPSILDAERMFGFPAGWTEPAIKQSSRAGARWKLVGNTICVPMVDWVAEQIEAPKGLGAPVHRIAKTARLPKAAYGLSGQRYSVDVSTWAIQAPAPRLAAFLQDPLKPLSLRAASGFYQRAQESTAIRFADGFLPSMAAYIEDARLVAAS</sequence>
<evidence type="ECO:0000256" key="4">
    <source>
        <dbReference type="ARBA" id="ARBA00022747"/>
    </source>
</evidence>
<dbReference type="GO" id="GO:0003886">
    <property type="term" value="F:DNA (cytosine-5-)-methyltransferase activity"/>
    <property type="evidence" value="ECO:0007669"/>
    <property type="project" value="UniProtKB-EC"/>
</dbReference>
<dbReference type="PANTHER" id="PTHR46098">
    <property type="entry name" value="TRNA (CYTOSINE(38)-C(5))-METHYLTRANSFERASE"/>
    <property type="match status" value="1"/>
</dbReference>
<proteinExistence type="inferred from homology"/>
<keyword evidence="10" id="KW-1185">Reference proteome</keyword>
<gene>
    <name evidence="9" type="primary">dcm</name>
    <name evidence="9" type="ORF">DT603_08180</name>
</gene>
<dbReference type="EC" id="2.1.1.37" evidence="8"/>
<evidence type="ECO:0000313" key="9">
    <source>
        <dbReference type="EMBL" id="NDK38814.1"/>
    </source>
</evidence>
<keyword evidence="1 6" id="KW-0489">Methyltransferase</keyword>
<dbReference type="Gene3D" id="3.40.50.150">
    <property type="entry name" value="Vaccinia Virus protein VP39"/>
    <property type="match status" value="1"/>
</dbReference>
<evidence type="ECO:0000256" key="3">
    <source>
        <dbReference type="ARBA" id="ARBA00022691"/>
    </source>
</evidence>
<feature type="active site" evidence="6">
    <location>
        <position position="66"/>
    </location>
</feature>
<dbReference type="Pfam" id="PF00145">
    <property type="entry name" value="DNA_methylase"/>
    <property type="match status" value="1"/>
</dbReference>
<evidence type="ECO:0000256" key="1">
    <source>
        <dbReference type="ARBA" id="ARBA00022603"/>
    </source>
</evidence>
<comment type="catalytic activity">
    <reaction evidence="5 8">
        <text>a 2'-deoxycytidine in DNA + S-adenosyl-L-methionine = a 5-methyl-2'-deoxycytidine in DNA + S-adenosyl-L-homocysteine + H(+)</text>
        <dbReference type="Rhea" id="RHEA:13681"/>
        <dbReference type="Rhea" id="RHEA-COMP:11369"/>
        <dbReference type="Rhea" id="RHEA-COMP:11370"/>
        <dbReference type="ChEBI" id="CHEBI:15378"/>
        <dbReference type="ChEBI" id="CHEBI:57856"/>
        <dbReference type="ChEBI" id="CHEBI:59789"/>
        <dbReference type="ChEBI" id="CHEBI:85452"/>
        <dbReference type="ChEBI" id="CHEBI:85454"/>
        <dbReference type="EC" id="2.1.1.37"/>
    </reaction>
</comment>
<keyword evidence="4" id="KW-0680">Restriction system</keyword>
<dbReference type="InterPro" id="IPR018117">
    <property type="entry name" value="C5_DNA_meth_AS"/>
</dbReference>
<keyword evidence="2 6" id="KW-0808">Transferase</keyword>
<protein>
    <recommendedName>
        <fullName evidence="8">Cytosine-specific methyltransferase</fullName>
        <ecNumber evidence="8">2.1.1.37</ecNumber>
    </recommendedName>
</protein>
<evidence type="ECO:0000256" key="8">
    <source>
        <dbReference type="RuleBase" id="RU000417"/>
    </source>
</evidence>